<evidence type="ECO:0000256" key="1">
    <source>
        <dbReference type="SAM" id="MobiDB-lite"/>
    </source>
</evidence>
<keyword evidence="3" id="KW-1185">Reference proteome</keyword>
<evidence type="ECO:0000313" key="2">
    <source>
        <dbReference type="EMBL" id="QJD86075.1"/>
    </source>
</evidence>
<accession>A0A7Z2ZNQ2</accession>
<reference evidence="2 3" key="1">
    <citation type="submission" date="2020-04" db="EMBL/GenBank/DDBJ databases">
        <title>Genome sequencing of novel species.</title>
        <authorList>
            <person name="Heo J."/>
            <person name="Kim S.-J."/>
            <person name="Kim J.-S."/>
            <person name="Hong S.-B."/>
            <person name="Kwon S.-W."/>
        </authorList>
    </citation>
    <scope>NUCLEOTIDE SEQUENCE [LARGE SCALE GENOMIC DNA]</scope>
    <source>
        <strain evidence="2 3">MFER-1</strain>
    </source>
</reference>
<evidence type="ECO:0000313" key="3">
    <source>
        <dbReference type="Proteomes" id="UP000502248"/>
    </source>
</evidence>
<dbReference type="Proteomes" id="UP000502248">
    <property type="component" value="Chromosome"/>
</dbReference>
<feature type="compositionally biased region" description="Basic residues" evidence="1">
    <location>
        <begin position="8"/>
        <end position="20"/>
    </location>
</feature>
<protein>
    <submittedName>
        <fullName evidence="2">Uncharacterized protein</fullName>
    </submittedName>
</protein>
<name>A0A7Z2ZNQ2_9BACL</name>
<dbReference type="KEGG" id="cheb:HH215_24795"/>
<feature type="compositionally biased region" description="Polar residues" evidence="1">
    <location>
        <begin position="25"/>
        <end position="56"/>
    </location>
</feature>
<dbReference type="RefSeq" id="WP_169282327.1">
    <property type="nucleotide sequence ID" value="NZ_CP051680.1"/>
</dbReference>
<dbReference type="EMBL" id="CP051680">
    <property type="protein sequence ID" value="QJD86075.1"/>
    <property type="molecule type" value="Genomic_DNA"/>
</dbReference>
<feature type="region of interest" description="Disordered" evidence="1">
    <location>
        <begin position="1"/>
        <end position="76"/>
    </location>
</feature>
<sequence>MSKDKVWNRGKHNGRGLPPRKNKESNPSTTIGASNSQEGASVTAQSLPARINTVQRMNRDNWVQRATPVKREGKKE</sequence>
<organism evidence="2 3">
    <name type="scientific">Cohnella herbarum</name>
    <dbReference type="NCBI Taxonomy" id="2728023"/>
    <lineage>
        <taxon>Bacteria</taxon>
        <taxon>Bacillati</taxon>
        <taxon>Bacillota</taxon>
        <taxon>Bacilli</taxon>
        <taxon>Bacillales</taxon>
        <taxon>Paenibacillaceae</taxon>
        <taxon>Cohnella</taxon>
    </lineage>
</organism>
<proteinExistence type="predicted"/>
<gene>
    <name evidence="2" type="ORF">HH215_24795</name>
</gene>
<dbReference type="AlphaFoldDB" id="A0A7Z2ZNQ2"/>